<dbReference type="Proteomes" id="UP001595637">
    <property type="component" value="Unassembled WGS sequence"/>
</dbReference>
<comment type="similarity">
    <text evidence="1">Belongs to the 'phage' integrase family.</text>
</comment>
<dbReference type="Pfam" id="PF00589">
    <property type="entry name" value="Phage_integrase"/>
    <property type="match status" value="1"/>
</dbReference>
<evidence type="ECO:0000256" key="1">
    <source>
        <dbReference type="ARBA" id="ARBA00008857"/>
    </source>
</evidence>
<evidence type="ECO:0000259" key="6">
    <source>
        <dbReference type="PROSITE" id="PS51898"/>
    </source>
</evidence>
<dbReference type="EMBL" id="JBHRVQ010000001">
    <property type="protein sequence ID" value="MFC3388095.1"/>
    <property type="molecule type" value="Genomic_DNA"/>
</dbReference>
<keyword evidence="3 5" id="KW-0238">DNA-binding</keyword>
<proteinExistence type="inferred from homology"/>
<dbReference type="Gene3D" id="1.10.150.130">
    <property type="match status" value="1"/>
</dbReference>
<reference evidence="9" key="1">
    <citation type="journal article" date="2019" name="Int. J. Syst. Evol. Microbiol.">
        <title>The Global Catalogue of Microorganisms (GCM) 10K type strain sequencing project: providing services to taxonomists for standard genome sequencing and annotation.</title>
        <authorList>
            <consortium name="The Broad Institute Genomics Platform"/>
            <consortium name="The Broad Institute Genome Sequencing Center for Infectious Disease"/>
            <person name="Wu L."/>
            <person name="Ma J."/>
        </authorList>
    </citation>
    <scope>NUCLEOTIDE SEQUENCE [LARGE SCALE GENOMIC DNA]</scope>
    <source>
        <strain evidence="9">CCM 7756</strain>
    </source>
</reference>
<dbReference type="CDD" id="cd01189">
    <property type="entry name" value="INT_ICEBs1_C_like"/>
    <property type="match status" value="1"/>
</dbReference>
<keyword evidence="9" id="KW-1185">Reference proteome</keyword>
<dbReference type="PROSITE" id="PS51900">
    <property type="entry name" value="CB"/>
    <property type="match status" value="1"/>
</dbReference>
<accession>A0ABV7N3C6</accession>
<dbReference type="InterPro" id="IPR028259">
    <property type="entry name" value="AP2-like_int_N"/>
</dbReference>
<name>A0ABV7N3C6_9STAP</name>
<evidence type="ECO:0000313" key="8">
    <source>
        <dbReference type="EMBL" id="MFC3388095.1"/>
    </source>
</evidence>
<sequence>MRIYKRDNKWAYDIHVDDKRKRKSGFSTKKDATAAARKLLNDYEQGLQLDHSLIFKDFYMEWVNVHKRPHISKSSYKWYINALNIFTEEFGEHKQLKDVRKNDYQRLLNKYGAKRTQESTRKLNNCLKAAFNHAHDEGIIARNPAKGAVAKGKKPTASEDSKYLSRTHFEKLKDYVKTKDDTSYLVIYVLMITGARFSEVADMKYTDLRMDNRIHLPGTKSDTADRLVPASKKDIVFIKQRLDRHPIKITGSPFSISHTAAQKALRHAQKQIGIPEDKWITLHGLRHTFCSIMLDQGIMLSTMSKRLGHANVEITQKVYAHLLEERELEDDKKMVEYLEAN</sequence>
<dbReference type="PROSITE" id="PS51898">
    <property type="entry name" value="TYR_RECOMBINASE"/>
    <property type="match status" value="1"/>
</dbReference>
<dbReference type="RefSeq" id="WP_380653037.1">
    <property type="nucleotide sequence ID" value="NZ_JBHRVQ010000001.1"/>
</dbReference>
<dbReference type="InterPro" id="IPR044068">
    <property type="entry name" value="CB"/>
</dbReference>
<dbReference type="Gene3D" id="1.10.443.10">
    <property type="entry name" value="Intergrase catalytic core"/>
    <property type="match status" value="1"/>
</dbReference>
<dbReference type="PANTHER" id="PTHR30629:SF2">
    <property type="entry name" value="PROPHAGE INTEGRASE INTS-RELATED"/>
    <property type="match status" value="1"/>
</dbReference>
<organism evidence="8 9">
    <name type="scientific">Salinicoccus sesuvii</name>
    <dbReference type="NCBI Taxonomy" id="868281"/>
    <lineage>
        <taxon>Bacteria</taxon>
        <taxon>Bacillati</taxon>
        <taxon>Bacillota</taxon>
        <taxon>Bacilli</taxon>
        <taxon>Bacillales</taxon>
        <taxon>Staphylococcaceae</taxon>
        <taxon>Salinicoccus</taxon>
    </lineage>
</organism>
<feature type="domain" description="Core-binding (CB)" evidence="7">
    <location>
        <begin position="53"/>
        <end position="135"/>
    </location>
</feature>
<dbReference type="Pfam" id="PF14657">
    <property type="entry name" value="Arm-DNA-bind_4"/>
    <property type="match status" value="1"/>
</dbReference>
<gene>
    <name evidence="8" type="ORF">ACFOEO_05890</name>
</gene>
<keyword evidence="2" id="KW-0229">DNA integration</keyword>
<evidence type="ECO:0000313" key="9">
    <source>
        <dbReference type="Proteomes" id="UP001595637"/>
    </source>
</evidence>
<dbReference type="InterPro" id="IPR011010">
    <property type="entry name" value="DNA_brk_join_enz"/>
</dbReference>
<dbReference type="PANTHER" id="PTHR30629">
    <property type="entry name" value="PROPHAGE INTEGRASE"/>
    <property type="match status" value="1"/>
</dbReference>
<evidence type="ECO:0000256" key="2">
    <source>
        <dbReference type="ARBA" id="ARBA00022908"/>
    </source>
</evidence>
<dbReference type="SUPFAM" id="SSF56349">
    <property type="entry name" value="DNA breaking-rejoining enzymes"/>
    <property type="match status" value="1"/>
</dbReference>
<dbReference type="InterPro" id="IPR002104">
    <property type="entry name" value="Integrase_catalytic"/>
</dbReference>
<keyword evidence="4" id="KW-0233">DNA recombination</keyword>
<evidence type="ECO:0000256" key="5">
    <source>
        <dbReference type="PROSITE-ProRule" id="PRU01248"/>
    </source>
</evidence>
<dbReference type="InterPro" id="IPR013762">
    <property type="entry name" value="Integrase-like_cat_sf"/>
</dbReference>
<evidence type="ECO:0000256" key="3">
    <source>
        <dbReference type="ARBA" id="ARBA00023125"/>
    </source>
</evidence>
<dbReference type="InterPro" id="IPR050808">
    <property type="entry name" value="Phage_Integrase"/>
</dbReference>
<comment type="caution">
    <text evidence="8">The sequence shown here is derived from an EMBL/GenBank/DDBJ whole genome shotgun (WGS) entry which is preliminary data.</text>
</comment>
<evidence type="ECO:0000256" key="4">
    <source>
        <dbReference type="ARBA" id="ARBA00023172"/>
    </source>
</evidence>
<feature type="domain" description="Tyr recombinase" evidence="6">
    <location>
        <begin position="159"/>
        <end position="332"/>
    </location>
</feature>
<evidence type="ECO:0000259" key="7">
    <source>
        <dbReference type="PROSITE" id="PS51900"/>
    </source>
</evidence>
<dbReference type="InterPro" id="IPR010998">
    <property type="entry name" value="Integrase_recombinase_N"/>
</dbReference>
<protein>
    <submittedName>
        <fullName evidence="8">Tyrosine-type recombinase/integrase</fullName>
    </submittedName>
</protein>